<dbReference type="EMBL" id="GL883109">
    <property type="protein sequence ID" value="EGG06173.1"/>
    <property type="molecule type" value="Genomic_DNA"/>
</dbReference>
<proteinExistence type="predicted"/>
<dbReference type="RefSeq" id="XP_007419154.1">
    <property type="nucleotide sequence ID" value="XM_007419092.1"/>
</dbReference>
<name>F4RMU6_MELLP</name>
<evidence type="ECO:0000313" key="3">
    <source>
        <dbReference type="Proteomes" id="UP000001072"/>
    </source>
</evidence>
<dbReference type="RefSeq" id="XP_007410411.1">
    <property type="nucleotide sequence ID" value="XM_007410349.1"/>
</dbReference>
<protein>
    <submittedName>
        <fullName evidence="2">Uncharacterized protein</fullName>
    </submittedName>
</protein>
<dbReference type="GeneID" id="18923006"/>
<evidence type="ECO:0000313" key="1">
    <source>
        <dbReference type="EMBL" id="EGF97571.1"/>
    </source>
</evidence>
<dbReference type="VEuPathDB" id="FungiDB:MELLADRAFT_106850"/>
<gene>
    <name evidence="2" type="ORF">MELLADRAFT_106850</name>
    <name evidence="1" type="ORF">MELLADRAFT_114228</name>
</gene>
<dbReference type="KEGG" id="mlr:MELLADRAFT_114228"/>
<dbReference type="AlphaFoldDB" id="F4RMU6"/>
<reference evidence="3" key="1">
    <citation type="journal article" date="2011" name="Proc. Natl. Acad. Sci. U.S.A.">
        <title>Obligate biotrophy features unraveled by the genomic analysis of rust fungi.</title>
        <authorList>
            <person name="Duplessis S."/>
            <person name="Cuomo C.A."/>
            <person name="Lin Y.-C."/>
            <person name="Aerts A."/>
            <person name="Tisserant E."/>
            <person name="Veneault-Fourrey C."/>
            <person name="Joly D.L."/>
            <person name="Hacquard S."/>
            <person name="Amselem J."/>
            <person name="Cantarel B.L."/>
            <person name="Chiu R."/>
            <person name="Coutinho P.M."/>
            <person name="Feau N."/>
            <person name="Field M."/>
            <person name="Frey P."/>
            <person name="Gelhaye E."/>
            <person name="Goldberg J."/>
            <person name="Grabherr M.G."/>
            <person name="Kodira C.D."/>
            <person name="Kohler A."/>
            <person name="Kuees U."/>
            <person name="Lindquist E.A."/>
            <person name="Lucas S.M."/>
            <person name="Mago R."/>
            <person name="Mauceli E."/>
            <person name="Morin E."/>
            <person name="Murat C."/>
            <person name="Pangilinan J.L."/>
            <person name="Park R."/>
            <person name="Pearson M."/>
            <person name="Quesneville H."/>
            <person name="Rouhier N."/>
            <person name="Sakthikumar S."/>
            <person name="Salamov A.A."/>
            <person name="Schmutz J."/>
            <person name="Selles B."/>
            <person name="Shapiro H."/>
            <person name="Tanguay P."/>
            <person name="Tuskan G.A."/>
            <person name="Henrissat B."/>
            <person name="Van de Peer Y."/>
            <person name="Rouze P."/>
            <person name="Ellis J.G."/>
            <person name="Dodds P.N."/>
            <person name="Schein J.E."/>
            <person name="Zhong S."/>
            <person name="Hamelin R.C."/>
            <person name="Grigoriev I.V."/>
            <person name="Szabo L.J."/>
            <person name="Martin F."/>
        </authorList>
    </citation>
    <scope>NUCLEOTIDE SEQUENCE [LARGE SCALE GENOMIC DNA]</scope>
    <source>
        <strain evidence="3">98AG31 / pathotype 3-4-7</strain>
    </source>
</reference>
<dbReference type="GeneID" id="18925263"/>
<dbReference type="KEGG" id="mlr:MELLADRAFT_106850"/>
<dbReference type="VEuPathDB" id="FungiDB:MELLADRAFT_114228"/>
<sequence length="110" mass="12518">MESGNLLRSTISISTTDLDQTDGVWKNPTIRTRFGHQFVITKIMMKVGMASPWKDIGQTFHKLINQICKEGKYPANRDFLPRPRKTDSHALLLGMLERRKSVISKSSGEE</sequence>
<accession>F4RMU6</accession>
<keyword evidence="3" id="KW-1185">Reference proteome</keyword>
<reference evidence="2" key="2">
    <citation type="submission" date="2011-04" db="EMBL/GenBank/DDBJ databases">
        <title>Obligate Biotrophy Features Unraveled by the Genomic Analysis of the Rust Fungi, Melampsora larici-populina and Puccinia graminis f. sp. tritici.</title>
        <authorList>
            <consortium name="US DOE Joint Genome Institute (JGI-PGF)"/>
            <person name="Duplessis S."/>
            <person name="Cuomo C."/>
            <person name="Lin Y.-C."/>
            <person name="Aerts A."/>
            <person name="Tisserant E."/>
            <person name="Veneault-Fourrey C."/>
            <person name="Joly D."/>
            <person name="Hacquard S."/>
            <person name="Amselem J."/>
            <person name="Cantarel B."/>
            <person name="Readman C."/>
            <person name="Coutinho P."/>
            <person name="Feau N."/>
            <person name="Field M."/>
            <person name="Frey P."/>
            <person name="Gelhaye E."/>
            <person name="Goldberg J."/>
            <person name="Grabherr M."/>
            <person name="Kodira C."/>
            <person name="Kohler A."/>
            <person name="Kues U."/>
            <person name="Lindquist E."/>
            <person name="Lucas S."/>
            <person name="Mago R."/>
            <person name="Mauceli E."/>
            <person name="Morin E."/>
            <person name="Murat C."/>
            <person name="Pangilinan J."/>
            <person name="Park R."/>
            <person name="Pearson M."/>
            <person name="Quesneville H."/>
            <person name="Rouhier N."/>
            <person name="Sakthikumar S."/>
            <person name="Salamov A."/>
            <person name="Schmutz J."/>
            <person name="Selles B."/>
            <person name="Shapiro H."/>
            <person name="Tangay P."/>
            <person name="Tuskan G."/>
            <person name="Henrissat B."/>
            <person name="Van de Peer Y."/>
            <person name="Rouze P."/>
            <person name="Schein J."/>
            <person name="Ellis J."/>
            <person name="Dodds P."/>
            <person name="Zhong S."/>
            <person name="Hamelin R."/>
            <person name="Grigoriev I."/>
            <person name="Szabo L."/>
            <person name="Martin F."/>
        </authorList>
    </citation>
    <scope>NUCLEOTIDE SEQUENCE</scope>
    <source>
        <strain evidence="2">98AG31</strain>
    </source>
</reference>
<dbReference type="Proteomes" id="UP000001072">
    <property type="component" value="Unassembled WGS sequence"/>
</dbReference>
<dbReference type="EMBL" id="GL883216">
    <property type="protein sequence ID" value="EGF97571.1"/>
    <property type="molecule type" value="Genomic_DNA"/>
</dbReference>
<evidence type="ECO:0000313" key="2">
    <source>
        <dbReference type="EMBL" id="EGG06173.1"/>
    </source>
</evidence>
<organism evidence="3">
    <name type="scientific">Melampsora larici-populina (strain 98AG31 / pathotype 3-4-7)</name>
    <name type="common">Poplar leaf rust fungus</name>
    <dbReference type="NCBI Taxonomy" id="747676"/>
    <lineage>
        <taxon>Eukaryota</taxon>
        <taxon>Fungi</taxon>
        <taxon>Dikarya</taxon>
        <taxon>Basidiomycota</taxon>
        <taxon>Pucciniomycotina</taxon>
        <taxon>Pucciniomycetes</taxon>
        <taxon>Pucciniales</taxon>
        <taxon>Melampsoraceae</taxon>
        <taxon>Melampsora</taxon>
    </lineage>
</organism>
<dbReference type="HOGENOM" id="CLU_2171615_0_0_1"/>